<proteinExistence type="predicted"/>
<dbReference type="EMBL" id="JAWLUP010000009">
    <property type="protein sequence ID" value="MDV7264261.1"/>
    <property type="molecule type" value="Genomic_DNA"/>
</dbReference>
<dbReference type="GO" id="GO:0016020">
    <property type="term" value="C:membrane"/>
    <property type="evidence" value="ECO:0007669"/>
    <property type="project" value="UniProtKB-SubCell"/>
</dbReference>
<comment type="caution">
    <text evidence="4">The sequence shown here is derived from an EMBL/GenBank/DDBJ whole genome shotgun (WGS) entry which is preliminary data.</text>
</comment>
<evidence type="ECO:0000313" key="4">
    <source>
        <dbReference type="EMBL" id="MDV7264261.1"/>
    </source>
</evidence>
<feature type="compositionally biased region" description="Acidic residues" evidence="3">
    <location>
        <begin position="42"/>
        <end position="55"/>
    </location>
</feature>
<reference evidence="4" key="1">
    <citation type="submission" date="2023-10" db="EMBL/GenBank/DDBJ databases">
        <title>Development of a sustainable strategy for remediation of hydrocarbon-contaminated territories based on the waste exchange concept.</title>
        <authorList>
            <person name="Krivoruchko A."/>
        </authorList>
    </citation>
    <scope>NUCLEOTIDE SEQUENCE</scope>
    <source>
        <strain evidence="4">IEGM 68</strain>
    </source>
</reference>
<evidence type="ECO:0000256" key="1">
    <source>
        <dbReference type="ARBA" id="ARBA00004370"/>
    </source>
</evidence>
<keyword evidence="2" id="KW-0472">Membrane</keyword>
<dbReference type="RefSeq" id="WP_317745905.1">
    <property type="nucleotide sequence ID" value="NZ_JAWLUP010000009.1"/>
</dbReference>
<evidence type="ECO:0000256" key="3">
    <source>
        <dbReference type="SAM" id="MobiDB-lite"/>
    </source>
</evidence>
<dbReference type="PANTHER" id="PTHR37042:SF4">
    <property type="entry name" value="OUTER MEMBRANE PROTEIN RV1973"/>
    <property type="match status" value="1"/>
</dbReference>
<evidence type="ECO:0000313" key="5">
    <source>
        <dbReference type="Proteomes" id="UP001185863"/>
    </source>
</evidence>
<accession>A0AAE5A584</accession>
<sequence length="230" mass="24671">MVFGRLRRHTERLGGIEDLQEQVQRARAAADKAAAAARAAAEDAENERGDDDASELLETLPTGRWSTRYRAAVAAAAVACLGAGALAVQTTLDHRATQRSVTADTRVLAFTEEAVARLLSTDTENAEAYVERVLADSTGDWRSEFEQRKSATIDTMRQAGNRTAGRTLEAGIEGRENETTTVLVSATAQTTPAMADPAAAPPPQIQQYQIRVGVTMVDDQPKLSSVGFVQ</sequence>
<name>A0AAE5A584_9NOCA</name>
<dbReference type="PANTHER" id="PTHR37042">
    <property type="entry name" value="OUTER MEMBRANE PROTEIN RV1973"/>
    <property type="match status" value="1"/>
</dbReference>
<comment type="subcellular location">
    <subcellularLocation>
        <location evidence="1">Membrane</location>
    </subcellularLocation>
</comment>
<feature type="region of interest" description="Disordered" evidence="3">
    <location>
        <begin position="37"/>
        <end position="59"/>
    </location>
</feature>
<organism evidence="4 5">
    <name type="scientific">Rhodococcus oxybenzonivorans</name>
    <dbReference type="NCBI Taxonomy" id="1990687"/>
    <lineage>
        <taxon>Bacteria</taxon>
        <taxon>Bacillati</taxon>
        <taxon>Actinomycetota</taxon>
        <taxon>Actinomycetes</taxon>
        <taxon>Mycobacteriales</taxon>
        <taxon>Nocardiaceae</taxon>
        <taxon>Rhodococcus</taxon>
    </lineage>
</organism>
<evidence type="ECO:0000256" key="2">
    <source>
        <dbReference type="ARBA" id="ARBA00023136"/>
    </source>
</evidence>
<dbReference type="AlphaFoldDB" id="A0AAE5A584"/>
<protein>
    <recommendedName>
        <fullName evidence="6">Mce-associated membrane protein</fullName>
    </recommendedName>
</protein>
<gene>
    <name evidence="4" type="ORF">R4315_06855</name>
</gene>
<evidence type="ECO:0008006" key="6">
    <source>
        <dbReference type="Google" id="ProtNLM"/>
    </source>
</evidence>
<dbReference type="Proteomes" id="UP001185863">
    <property type="component" value="Unassembled WGS sequence"/>
</dbReference>